<evidence type="ECO:0000256" key="3">
    <source>
        <dbReference type="ARBA" id="ARBA00022832"/>
    </source>
</evidence>
<dbReference type="PANTHER" id="PTHR43272:SF32">
    <property type="entry name" value="AMP-DEPENDENT SYNTHETASE_LIGASE DOMAIN-CONTAINING PROTEIN"/>
    <property type="match status" value="1"/>
</dbReference>
<evidence type="ECO:0000256" key="1">
    <source>
        <dbReference type="ARBA" id="ARBA00006432"/>
    </source>
</evidence>
<feature type="domain" description="AMP-dependent synthetase/ligase" evidence="7">
    <location>
        <begin position="24"/>
        <end position="436"/>
    </location>
</feature>
<gene>
    <name evidence="8" type="ORF">KGA66_16235</name>
</gene>
<dbReference type="RefSeq" id="WP_211468966.1">
    <property type="nucleotide sequence ID" value="NZ_JAGSXH010000054.1"/>
</dbReference>
<organism evidence="8 9">
    <name type="scientific">Actinocrinis puniceicyclus</name>
    <dbReference type="NCBI Taxonomy" id="977794"/>
    <lineage>
        <taxon>Bacteria</taxon>
        <taxon>Bacillati</taxon>
        <taxon>Actinomycetota</taxon>
        <taxon>Actinomycetes</taxon>
        <taxon>Catenulisporales</taxon>
        <taxon>Actinospicaceae</taxon>
        <taxon>Actinocrinis</taxon>
    </lineage>
</organism>
<dbReference type="PANTHER" id="PTHR43272">
    <property type="entry name" value="LONG-CHAIN-FATTY-ACID--COA LIGASE"/>
    <property type="match status" value="1"/>
</dbReference>
<dbReference type="Pfam" id="PF23562">
    <property type="entry name" value="AMP-binding_C_3"/>
    <property type="match status" value="1"/>
</dbReference>
<evidence type="ECO:0000259" key="7">
    <source>
        <dbReference type="Pfam" id="PF00501"/>
    </source>
</evidence>
<comment type="caution">
    <text evidence="8">The sequence shown here is derived from an EMBL/GenBank/DDBJ whole genome shotgun (WGS) entry which is preliminary data.</text>
</comment>
<dbReference type="InterPro" id="IPR000873">
    <property type="entry name" value="AMP-dep_synth/lig_dom"/>
</dbReference>
<dbReference type="Gene3D" id="3.40.50.12780">
    <property type="entry name" value="N-terminal domain of ligase-like"/>
    <property type="match status" value="2"/>
</dbReference>
<comment type="similarity">
    <text evidence="1">Belongs to the ATP-dependent AMP-binding enzyme family.</text>
</comment>
<evidence type="ECO:0000256" key="6">
    <source>
        <dbReference type="ARBA" id="ARBA00032875"/>
    </source>
</evidence>
<dbReference type="Proteomes" id="UP000677913">
    <property type="component" value="Unassembled WGS sequence"/>
</dbReference>
<dbReference type="CDD" id="cd05907">
    <property type="entry name" value="VL_LC_FACS_like"/>
    <property type="match status" value="1"/>
</dbReference>
<sequence length="610" mass="64702">MREFSVAPLYEVPAGADLTDIVHRNAGEAPAKAVLGRKVDGVWRDVTAGEFLDEVTAVARGLVALGVGAGDRVAIMSRTRYEWSLLDFAVFEAGGVVVPIYETSSAEQVAWILADSGAVAAFTETAQNTALVESVRAQAADLKHVWQIDSSTDIPSGALALLAAAGTDVPAATLAQRRGTLGPDSVATIIYTSGTTGRPKGCVLSHGNMLFEACNAVAFLDKLFHGEGEHPEPSTLLFLPMAHVFARIIHIGAIHAQAKLGHCSDVKNVVEELGSFKPTFILSVPRVFEKVYNSASLKAHSEGTGKGKIFDAAAQTAIAWSEAHEAGKVPFALNLKHAVFDRLVYGKLRAALGGRTTAAISGGAPLGARLTHFFRGAGLFVCEGYGLTETAPAVAVNPYPNAKAGTVGPPLPGTTIRIAEDGEIEIKGEQVFRGYWNNEEATREVFTADGYFKTGDLGRLDDDGYLSITGRKKEILVTAGGKNVAPAVLEDRLNAHPLISQTMVVGDKQPFIAALVTLDAEALPDWLGLHGRDKDTPLEQLAGDPAVLQEIEEAVASANQAVSKAESIRKFVVLPTEWTIEGGQITPSMKIKRNVIAHECAGEIDKLYAK</sequence>
<dbReference type="GO" id="GO:0016020">
    <property type="term" value="C:membrane"/>
    <property type="evidence" value="ECO:0007669"/>
    <property type="project" value="TreeGrafter"/>
</dbReference>
<keyword evidence="9" id="KW-1185">Reference proteome</keyword>
<dbReference type="Pfam" id="PF00501">
    <property type="entry name" value="AMP-binding"/>
    <property type="match status" value="1"/>
</dbReference>
<dbReference type="InterPro" id="IPR020845">
    <property type="entry name" value="AMP-binding_CS"/>
</dbReference>
<dbReference type="PROSITE" id="PS00455">
    <property type="entry name" value="AMP_BINDING"/>
    <property type="match status" value="1"/>
</dbReference>
<protein>
    <recommendedName>
        <fullName evidence="6">Acyl-CoA synthetase</fullName>
    </recommendedName>
</protein>
<name>A0A8J7WLK4_9ACTN</name>
<dbReference type="InterPro" id="IPR045851">
    <property type="entry name" value="AMP-bd_C_sf"/>
</dbReference>
<evidence type="ECO:0000313" key="8">
    <source>
        <dbReference type="EMBL" id="MBS2964606.1"/>
    </source>
</evidence>
<dbReference type="InterPro" id="IPR042099">
    <property type="entry name" value="ANL_N_sf"/>
</dbReference>
<dbReference type="SUPFAM" id="SSF56801">
    <property type="entry name" value="Acetyl-CoA synthetase-like"/>
    <property type="match status" value="1"/>
</dbReference>
<reference evidence="8" key="1">
    <citation type="submission" date="2021-04" db="EMBL/GenBank/DDBJ databases">
        <title>Genome based classification of Actinospica acidithermotolerans sp. nov., an actinobacterium isolated from an Indonesian hot spring.</title>
        <authorList>
            <person name="Kusuma A.B."/>
            <person name="Putra K.E."/>
            <person name="Nafisah S."/>
            <person name="Loh J."/>
            <person name="Nouioui I."/>
            <person name="Goodfellow M."/>
        </authorList>
    </citation>
    <scope>NUCLEOTIDE SEQUENCE</scope>
    <source>
        <strain evidence="8">DSM 45618</strain>
    </source>
</reference>
<keyword evidence="3" id="KW-0276">Fatty acid metabolism</keyword>
<comment type="catalytic activity">
    <reaction evidence="5">
        <text>a long-chain fatty acid + ATP + CoA = a long-chain fatty acyl-CoA + AMP + diphosphate</text>
        <dbReference type="Rhea" id="RHEA:15421"/>
        <dbReference type="ChEBI" id="CHEBI:30616"/>
        <dbReference type="ChEBI" id="CHEBI:33019"/>
        <dbReference type="ChEBI" id="CHEBI:57287"/>
        <dbReference type="ChEBI" id="CHEBI:57560"/>
        <dbReference type="ChEBI" id="CHEBI:83139"/>
        <dbReference type="ChEBI" id="CHEBI:456215"/>
        <dbReference type="EC" id="6.2.1.3"/>
    </reaction>
    <physiologicalReaction direction="left-to-right" evidence="5">
        <dbReference type="Rhea" id="RHEA:15422"/>
    </physiologicalReaction>
</comment>
<evidence type="ECO:0000256" key="4">
    <source>
        <dbReference type="ARBA" id="ARBA00023098"/>
    </source>
</evidence>
<dbReference type="EMBL" id="JAGSXH010000054">
    <property type="protein sequence ID" value="MBS2964606.1"/>
    <property type="molecule type" value="Genomic_DNA"/>
</dbReference>
<dbReference type="GO" id="GO:0004467">
    <property type="term" value="F:long-chain fatty acid-CoA ligase activity"/>
    <property type="evidence" value="ECO:0007669"/>
    <property type="project" value="UniProtKB-EC"/>
</dbReference>
<evidence type="ECO:0000313" key="9">
    <source>
        <dbReference type="Proteomes" id="UP000677913"/>
    </source>
</evidence>
<dbReference type="Gene3D" id="3.30.300.30">
    <property type="match status" value="1"/>
</dbReference>
<keyword evidence="4" id="KW-0443">Lipid metabolism</keyword>
<evidence type="ECO:0000256" key="5">
    <source>
        <dbReference type="ARBA" id="ARBA00024484"/>
    </source>
</evidence>
<keyword evidence="2 8" id="KW-0436">Ligase</keyword>
<accession>A0A8J7WLK4</accession>
<proteinExistence type="inferred from homology"/>
<dbReference type="AlphaFoldDB" id="A0A8J7WLK4"/>
<evidence type="ECO:0000256" key="2">
    <source>
        <dbReference type="ARBA" id="ARBA00022598"/>
    </source>
</evidence>